<organism evidence="2 3">
    <name type="scientific">Pisolithus microcarpus 441</name>
    <dbReference type="NCBI Taxonomy" id="765257"/>
    <lineage>
        <taxon>Eukaryota</taxon>
        <taxon>Fungi</taxon>
        <taxon>Dikarya</taxon>
        <taxon>Basidiomycota</taxon>
        <taxon>Agaricomycotina</taxon>
        <taxon>Agaricomycetes</taxon>
        <taxon>Agaricomycetidae</taxon>
        <taxon>Boletales</taxon>
        <taxon>Sclerodermatineae</taxon>
        <taxon>Pisolithaceae</taxon>
        <taxon>Pisolithus</taxon>
    </lineage>
</organism>
<reference evidence="3" key="2">
    <citation type="submission" date="2015-01" db="EMBL/GenBank/DDBJ databases">
        <title>Evolutionary Origins and Diversification of the Mycorrhizal Mutualists.</title>
        <authorList>
            <consortium name="DOE Joint Genome Institute"/>
            <consortium name="Mycorrhizal Genomics Consortium"/>
            <person name="Kohler A."/>
            <person name="Kuo A."/>
            <person name="Nagy L.G."/>
            <person name="Floudas D."/>
            <person name="Copeland A."/>
            <person name="Barry K.W."/>
            <person name="Cichocki N."/>
            <person name="Veneault-Fourrey C."/>
            <person name="LaButti K."/>
            <person name="Lindquist E.A."/>
            <person name="Lipzen A."/>
            <person name="Lundell T."/>
            <person name="Morin E."/>
            <person name="Murat C."/>
            <person name="Riley R."/>
            <person name="Ohm R."/>
            <person name="Sun H."/>
            <person name="Tunlid A."/>
            <person name="Henrissat B."/>
            <person name="Grigoriev I.V."/>
            <person name="Hibbett D.S."/>
            <person name="Martin F."/>
        </authorList>
    </citation>
    <scope>NUCLEOTIDE SEQUENCE [LARGE SCALE GENOMIC DNA]</scope>
    <source>
        <strain evidence="3">441</strain>
    </source>
</reference>
<protein>
    <submittedName>
        <fullName evidence="2">Uncharacterized protein</fullName>
    </submittedName>
</protein>
<gene>
    <name evidence="2" type="ORF">PISMIDRAFT_15719</name>
</gene>
<keyword evidence="3" id="KW-1185">Reference proteome</keyword>
<evidence type="ECO:0000313" key="2">
    <source>
        <dbReference type="EMBL" id="KIK16597.1"/>
    </source>
</evidence>
<evidence type="ECO:0000313" key="3">
    <source>
        <dbReference type="Proteomes" id="UP000054018"/>
    </source>
</evidence>
<accession>A0A0C9Z2J5</accession>
<dbReference type="Proteomes" id="UP000054018">
    <property type="component" value="Unassembled WGS sequence"/>
</dbReference>
<name>A0A0C9Z2J5_9AGAM</name>
<feature type="region of interest" description="Disordered" evidence="1">
    <location>
        <begin position="1"/>
        <end position="45"/>
    </location>
</feature>
<dbReference type="EMBL" id="KN833852">
    <property type="protein sequence ID" value="KIK16597.1"/>
    <property type="molecule type" value="Genomic_DNA"/>
</dbReference>
<dbReference type="HOGENOM" id="CLU_2723133_0_0_1"/>
<evidence type="ECO:0000256" key="1">
    <source>
        <dbReference type="SAM" id="MobiDB-lite"/>
    </source>
</evidence>
<sequence length="72" mass="7954">MESQDTNDLARDQLEEEDVVWEEPTLGDGDVVNDNEDHQQTNPPAVKAVQIWTGLDRAGQGPRSPKSPNKAL</sequence>
<reference evidence="2 3" key="1">
    <citation type="submission" date="2014-04" db="EMBL/GenBank/DDBJ databases">
        <authorList>
            <consortium name="DOE Joint Genome Institute"/>
            <person name="Kuo A."/>
            <person name="Kohler A."/>
            <person name="Costa M.D."/>
            <person name="Nagy L.G."/>
            <person name="Floudas D."/>
            <person name="Copeland A."/>
            <person name="Barry K.W."/>
            <person name="Cichocki N."/>
            <person name="Veneault-Fourrey C."/>
            <person name="LaButti K."/>
            <person name="Lindquist E.A."/>
            <person name="Lipzen A."/>
            <person name="Lundell T."/>
            <person name="Morin E."/>
            <person name="Murat C."/>
            <person name="Sun H."/>
            <person name="Tunlid A."/>
            <person name="Henrissat B."/>
            <person name="Grigoriev I.V."/>
            <person name="Hibbett D.S."/>
            <person name="Martin F."/>
            <person name="Nordberg H.P."/>
            <person name="Cantor M.N."/>
            <person name="Hua S.X."/>
        </authorList>
    </citation>
    <scope>NUCLEOTIDE SEQUENCE [LARGE SCALE GENOMIC DNA]</scope>
    <source>
        <strain evidence="2 3">441</strain>
    </source>
</reference>
<dbReference type="AlphaFoldDB" id="A0A0C9Z2J5"/>
<proteinExistence type="predicted"/>